<evidence type="ECO:0000313" key="1">
    <source>
        <dbReference type="EMBL" id="UWQ57040.1"/>
    </source>
</evidence>
<accession>A0ABY5WSC5</accession>
<organism evidence="1 2">
    <name type="scientific">Leisingera caerulea</name>
    <name type="common">Phaeobacter caeruleus</name>
    <dbReference type="NCBI Taxonomy" id="506591"/>
    <lineage>
        <taxon>Bacteria</taxon>
        <taxon>Pseudomonadati</taxon>
        <taxon>Pseudomonadota</taxon>
        <taxon>Alphaproteobacteria</taxon>
        <taxon>Rhodobacterales</taxon>
        <taxon>Roseobacteraceae</taxon>
        <taxon>Leisingera</taxon>
    </lineage>
</organism>
<proteinExistence type="predicted"/>
<dbReference type="Proteomes" id="UP001058184">
    <property type="component" value="Chromosome"/>
</dbReference>
<keyword evidence="2" id="KW-1185">Reference proteome</keyword>
<gene>
    <name evidence="1" type="ORF">K3722_10875</name>
</gene>
<protein>
    <recommendedName>
        <fullName evidence="3">Lipoprotein</fullName>
    </recommendedName>
</protein>
<dbReference type="PROSITE" id="PS51257">
    <property type="entry name" value="PROKAR_LIPOPROTEIN"/>
    <property type="match status" value="1"/>
</dbReference>
<evidence type="ECO:0008006" key="3">
    <source>
        <dbReference type="Google" id="ProtNLM"/>
    </source>
</evidence>
<dbReference type="RefSeq" id="WP_259956717.1">
    <property type="nucleotide sequence ID" value="NZ_CP081064.1"/>
</dbReference>
<name>A0ABY5WSC5_LEICA</name>
<reference evidence="1" key="1">
    <citation type="submission" date="2021-08" db="EMBL/GenBank/DDBJ databases">
        <authorList>
            <person name="Nwanade C."/>
            <person name="Wang M."/>
            <person name="Masoudi A."/>
            <person name="Yu Z."/>
            <person name="Liu J."/>
        </authorList>
    </citation>
    <scope>NUCLEOTIDE SEQUENCE</scope>
    <source>
        <strain evidence="1">S141</strain>
    </source>
</reference>
<dbReference type="EMBL" id="CP081078">
    <property type="protein sequence ID" value="UWQ57040.1"/>
    <property type="molecule type" value="Genomic_DNA"/>
</dbReference>
<evidence type="ECO:0000313" key="2">
    <source>
        <dbReference type="Proteomes" id="UP001058184"/>
    </source>
</evidence>
<sequence length="169" mass="17747">MSRIILPIAFALTVSGCMTYAPIETPPQKVAFSSQTARTNVDSFSTSAVRTIREEGKKKVEVKGAACKIRGTGYSARVVTPALVELPTYRGKTNPVNISCAAGGMSATETVEPYNATLARIQSTQTSGGGLVGALAVAVAKGIAKSTRDPSKDEFAYRSEIALKLSESK</sequence>